<accession>A0A379F151</accession>
<dbReference type="InterPro" id="IPR047951">
    <property type="entry name" value="Transpos_ISL3"/>
</dbReference>
<evidence type="ECO:0000313" key="2">
    <source>
        <dbReference type="EMBL" id="SUC12396.1"/>
    </source>
</evidence>
<proteinExistence type="predicted"/>
<dbReference type="EMBL" id="UGTP01000001">
    <property type="protein sequence ID" value="SUC12396.1"/>
    <property type="molecule type" value="Genomic_DNA"/>
</dbReference>
<dbReference type="PANTHER" id="PTHR33498">
    <property type="entry name" value="TRANSPOSASE FOR INSERTION SEQUENCE ELEMENT IS1557"/>
    <property type="match status" value="1"/>
</dbReference>
<evidence type="ECO:0000259" key="1">
    <source>
        <dbReference type="Pfam" id="PF01610"/>
    </source>
</evidence>
<feature type="domain" description="Transposase IS204/IS1001/IS1096/IS1165 DDE" evidence="1">
    <location>
        <begin position="153"/>
        <end position="280"/>
    </location>
</feature>
<reference evidence="2 3" key="1">
    <citation type="submission" date="2018-06" db="EMBL/GenBank/DDBJ databases">
        <authorList>
            <consortium name="Pathogen Informatics"/>
            <person name="Doyle S."/>
        </authorList>
    </citation>
    <scope>NUCLEOTIDE SEQUENCE [LARGE SCALE GENOMIC DNA]</scope>
    <source>
        <strain evidence="2 3">NCTC13043</strain>
    </source>
</reference>
<organism evidence="2 3">
    <name type="scientific">Prevotella pallens</name>
    <dbReference type="NCBI Taxonomy" id="60133"/>
    <lineage>
        <taxon>Bacteria</taxon>
        <taxon>Pseudomonadati</taxon>
        <taxon>Bacteroidota</taxon>
        <taxon>Bacteroidia</taxon>
        <taxon>Bacteroidales</taxon>
        <taxon>Prevotellaceae</taxon>
        <taxon>Prevotella</taxon>
    </lineage>
</organism>
<gene>
    <name evidence="2" type="ORF">NCTC13043_00999</name>
</gene>
<protein>
    <submittedName>
        <fullName evidence="2">Transposase and inactivated derivatives</fullName>
    </submittedName>
</protein>
<dbReference type="AlphaFoldDB" id="A0A379F151"/>
<dbReference type="PANTHER" id="PTHR33498:SF1">
    <property type="entry name" value="TRANSPOSASE FOR INSERTION SEQUENCE ELEMENT IS1557"/>
    <property type="match status" value="1"/>
</dbReference>
<dbReference type="RefSeq" id="WP_262510426.1">
    <property type="nucleotide sequence ID" value="NZ_UGTP01000001.1"/>
</dbReference>
<dbReference type="InterPro" id="IPR002560">
    <property type="entry name" value="Transposase_DDE"/>
</dbReference>
<dbReference type="NCBIfam" id="NF033550">
    <property type="entry name" value="transpos_ISL3"/>
    <property type="match status" value="1"/>
</dbReference>
<dbReference type="GeneID" id="78570698"/>
<sequence>MNTSIMQNALGVFQQDCQNLRYEDNNLVLEIQTPKEKLCCPVCGSHNINRSGSHIRRFVSVPIGLSKTYLDMRVHRIQCHDCGCIKQENIDFAKGKRRHTIAFANMVLNLSRFATIQDIFWFLQVSWNVVRNIQMEFLQSKYYNPDLSMLRRISIDEFATHKGHVYKTIVVDLDNGHIVYVGDGNGKNALDGFWERLGKNKEHIQAVCTDLSAAYTRAVSEHLPNTALVVDHFHVTKLMNEKLDLLRGQLWHVEKDVNKRKVIKGTRWLLLRNGNNIFDYAHRNRLEKCPKPKPSADDCLLSQRRS</sequence>
<dbReference type="Proteomes" id="UP000254235">
    <property type="component" value="Unassembled WGS sequence"/>
</dbReference>
<evidence type="ECO:0000313" key="3">
    <source>
        <dbReference type="Proteomes" id="UP000254235"/>
    </source>
</evidence>
<dbReference type="Pfam" id="PF01610">
    <property type="entry name" value="DDE_Tnp_ISL3"/>
    <property type="match status" value="1"/>
</dbReference>
<name>A0A379F151_9BACT</name>